<evidence type="ECO:0000259" key="7">
    <source>
        <dbReference type="PROSITE" id="PS50850"/>
    </source>
</evidence>
<dbReference type="EMBL" id="WWBZ02000073">
    <property type="protein sequence ID" value="KAF4302073.1"/>
    <property type="molecule type" value="Genomic_DNA"/>
</dbReference>
<dbReference type="GO" id="GO:0022857">
    <property type="term" value="F:transmembrane transporter activity"/>
    <property type="evidence" value="ECO:0007669"/>
    <property type="project" value="InterPro"/>
</dbReference>
<organism evidence="8 9">
    <name type="scientific">Botryosphaeria dothidea</name>
    <dbReference type="NCBI Taxonomy" id="55169"/>
    <lineage>
        <taxon>Eukaryota</taxon>
        <taxon>Fungi</taxon>
        <taxon>Dikarya</taxon>
        <taxon>Ascomycota</taxon>
        <taxon>Pezizomycotina</taxon>
        <taxon>Dothideomycetes</taxon>
        <taxon>Dothideomycetes incertae sedis</taxon>
        <taxon>Botryosphaeriales</taxon>
        <taxon>Botryosphaeriaceae</taxon>
        <taxon>Botryosphaeria</taxon>
    </lineage>
</organism>
<dbReference type="PROSITE" id="PS50850">
    <property type="entry name" value="MFS"/>
    <property type="match status" value="1"/>
</dbReference>
<evidence type="ECO:0000256" key="2">
    <source>
        <dbReference type="ARBA" id="ARBA00022692"/>
    </source>
</evidence>
<feature type="transmembrane region" description="Helical" evidence="6">
    <location>
        <begin position="433"/>
        <end position="454"/>
    </location>
</feature>
<feature type="transmembrane region" description="Helical" evidence="6">
    <location>
        <begin position="195"/>
        <end position="214"/>
    </location>
</feature>
<feature type="transmembrane region" description="Helical" evidence="6">
    <location>
        <begin position="266"/>
        <end position="283"/>
    </location>
</feature>
<evidence type="ECO:0000313" key="9">
    <source>
        <dbReference type="Proteomes" id="UP000572817"/>
    </source>
</evidence>
<feature type="transmembrane region" description="Helical" evidence="6">
    <location>
        <begin position="235"/>
        <end position="254"/>
    </location>
</feature>
<dbReference type="PRINTS" id="PR01036">
    <property type="entry name" value="TCRTETB"/>
</dbReference>
<dbReference type="FunFam" id="1.20.1250.20:FF:000196">
    <property type="entry name" value="MFS toxin efflux pump (AflT)"/>
    <property type="match status" value="1"/>
</dbReference>
<comment type="caution">
    <text evidence="8">The sequence shown here is derived from an EMBL/GenBank/DDBJ whole genome shotgun (WGS) entry which is preliminary data.</text>
</comment>
<keyword evidence="3 6" id="KW-1133">Transmembrane helix</keyword>
<feature type="transmembrane region" description="Helical" evidence="6">
    <location>
        <begin position="38"/>
        <end position="56"/>
    </location>
</feature>
<name>A0A8H4IMU9_9PEZI</name>
<feature type="transmembrane region" description="Helical" evidence="6">
    <location>
        <begin position="130"/>
        <end position="151"/>
    </location>
</feature>
<feature type="domain" description="Major facilitator superfamily (MFS) profile" evidence="7">
    <location>
        <begin position="43"/>
        <end position="527"/>
    </location>
</feature>
<feature type="transmembrane region" description="Helical" evidence="6">
    <location>
        <begin position="343"/>
        <end position="361"/>
    </location>
</feature>
<feature type="region of interest" description="Disordered" evidence="5">
    <location>
        <begin position="1"/>
        <end position="30"/>
    </location>
</feature>
<feature type="compositionally biased region" description="Low complexity" evidence="5">
    <location>
        <begin position="1"/>
        <end position="12"/>
    </location>
</feature>
<feature type="transmembrane region" description="Helical" evidence="6">
    <location>
        <begin position="504"/>
        <end position="525"/>
    </location>
</feature>
<proteinExistence type="predicted"/>
<dbReference type="OrthoDB" id="10021397at2759"/>
<reference evidence="8" key="1">
    <citation type="submission" date="2020-04" db="EMBL/GenBank/DDBJ databases">
        <title>Genome Assembly and Annotation of Botryosphaeria dothidea sdau 11-99, a Latent Pathogen of Apple Fruit Ring Rot in China.</title>
        <authorList>
            <person name="Yu C."/>
            <person name="Diao Y."/>
            <person name="Lu Q."/>
            <person name="Zhao J."/>
            <person name="Cui S."/>
            <person name="Peng C."/>
            <person name="He B."/>
            <person name="Liu H."/>
        </authorList>
    </citation>
    <scope>NUCLEOTIDE SEQUENCE [LARGE SCALE GENOMIC DNA]</scope>
    <source>
        <strain evidence="8">Sdau11-99</strain>
    </source>
</reference>
<feature type="transmembrane region" description="Helical" evidence="6">
    <location>
        <begin position="303"/>
        <end position="323"/>
    </location>
</feature>
<dbReference type="PANTHER" id="PTHR23501">
    <property type="entry name" value="MAJOR FACILITATOR SUPERFAMILY"/>
    <property type="match status" value="1"/>
</dbReference>
<dbReference type="InterPro" id="IPR020846">
    <property type="entry name" value="MFS_dom"/>
</dbReference>
<dbReference type="PANTHER" id="PTHR23501:SF49">
    <property type="entry name" value="MAJOR FACILITATOR SUPERFAMILY (MFS) PROFILE DOMAIN-CONTAINING PROTEIN"/>
    <property type="match status" value="1"/>
</dbReference>
<dbReference type="GO" id="GO:0005886">
    <property type="term" value="C:plasma membrane"/>
    <property type="evidence" value="ECO:0007669"/>
    <property type="project" value="TreeGrafter"/>
</dbReference>
<dbReference type="Pfam" id="PF07690">
    <property type="entry name" value="MFS_1"/>
    <property type="match status" value="1"/>
</dbReference>
<evidence type="ECO:0000256" key="5">
    <source>
        <dbReference type="SAM" id="MobiDB-lite"/>
    </source>
</evidence>
<accession>A0A8H4IMU9</accession>
<dbReference type="SUPFAM" id="SSF103473">
    <property type="entry name" value="MFS general substrate transporter"/>
    <property type="match status" value="1"/>
</dbReference>
<comment type="subcellular location">
    <subcellularLocation>
        <location evidence="1">Membrane</location>
        <topology evidence="1">Multi-pass membrane protein</topology>
    </subcellularLocation>
</comment>
<dbReference type="CDD" id="cd17502">
    <property type="entry name" value="MFS_Azr1_MDR_like"/>
    <property type="match status" value="1"/>
</dbReference>
<dbReference type="Proteomes" id="UP000572817">
    <property type="component" value="Unassembled WGS sequence"/>
</dbReference>
<evidence type="ECO:0000313" key="8">
    <source>
        <dbReference type="EMBL" id="KAF4302073.1"/>
    </source>
</evidence>
<sequence length="539" mass="56766">MAALNSELSSTKELSESAADAPGGPPLSESDVVQPSPFALFSLMVGISLAAFLVALDRTIVANAIPHITDEFKSPDDAGWYGSAATCAFQPTYGRVFAHFDVRWSFITALFLFELGSLVCGVAPSSDVLIVGRAIAGVGCAGVFAGCLVIVAMTTPLAVRPAYMGAVGSVFGIGAVCGPLLGGVLTSKATWRWCFYINLPVGAVTAILLLVFFHPERAGRGQEGSFVRRILRLDLIGNFILIVTVVMLLLVLQWGGIDYGWGSSRVVGLLVAAGLGFLAFGLWQKKKGAEALTPLWIMANRAVTASIGEMFFLSGALLVHTYYLPYWFQAVRGRTPVQSGVDLVPYVATNFAFSMIAGIAVNKTGFFAAPAILGPVVACVGCGLLTTLRVDTSTATWAGFEVLTAAGMGMAMQQPIIAVQAVLEPAVVSIGNAIVLFAQGLSGAIFVSVANNVLRNQLAQSLKASGIPNASAILGAGATDVQDLVPQEYTAQLVRAYNLALSKVFIMSIPFCGIALLFAFGLPWINLKKKQNERETAEH</sequence>
<keyword evidence="9" id="KW-1185">Reference proteome</keyword>
<keyword evidence="2 6" id="KW-0812">Transmembrane</keyword>
<feature type="transmembrane region" description="Helical" evidence="6">
    <location>
        <begin position="368"/>
        <end position="388"/>
    </location>
</feature>
<feature type="transmembrane region" description="Helical" evidence="6">
    <location>
        <begin position="104"/>
        <end position="124"/>
    </location>
</feature>
<feature type="transmembrane region" description="Helical" evidence="6">
    <location>
        <begin position="394"/>
        <end position="412"/>
    </location>
</feature>
<evidence type="ECO:0000256" key="6">
    <source>
        <dbReference type="SAM" id="Phobius"/>
    </source>
</evidence>
<keyword evidence="4 6" id="KW-0472">Membrane</keyword>
<evidence type="ECO:0000256" key="3">
    <source>
        <dbReference type="ARBA" id="ARBA00022989"/>
    </source>
</evidence>
<gene>
    <name evidence="8" type="ORF">GTA08_BOTSDO09575</name>
</gene>
<dbReference type="InterPro" id="IPR036259">
    <property type="entry name" value="MFS_trans_sf"/>
</dbReference>
<dbReference type="Gene3D" id="1.20.1250.20">
    <property type="entry name" value="MFS general substrate transporter like domains"/>
    <property type="match status" value="1"/>
</dbReference>
<evidence type="ECO:0000256" key="1">
    <source>
        <dbReference type="ARBA" id="ARBA00004141"/>
    </source>
</evidence>
<dbReference type="InterPro" id="IPR011701">
    <property type="entry name" value="MFS"/>
</dbReference>
<dbReference type="AlphaFoldDB" id="A0A8H4IMU9"/>
<evidence type="ECO:0000256" key="4">
    <source>
        <dbReference type="ARBA" id="ARBA00023136"/>
    </source>
</evidence>
<protein>
    <submittedName>
        <fullName evidence="8">Major facilitator superfamily transporter</fullName>
    </submittedName>
</protein>
<feature type="transmembrane region" description="Helical" evidence="6">
    <location>
        <begin position="163"/>
        <end position="183"/>
    </location>
</feature>